<dbReference type="EMBL" id="PNEN01001787">
    <property type="protein sequence ID" value="PPJ50337.1"/>
    <property type="molecule type" value="Genomic_DNA"/>
</dbReference>
<organism evidence="2 3">
    <name type="scientific">Cercospora berteroae</name>
    <dbReference type="NCBI Taxonomy" id="357750"/>
    <lineage>
        <taxon>Eukaryota</taxon>
        <taxon>Fungi</taxon>
        <taxon>Dikarya</taxon>
        <taxon>Ascomycota</taxon>
        <taxon>Pezizomycotina</taxon>
        <taxon>Dothideomycetes</taxon>
        <taxon>Dothideomycetidae</taxon>
        <taxon>Mycosphaerellales</taxon>
        <taxon>Mycosphaerellaceae</taxon>
        <taxon>Cercospora</taxon>
    </lineage>
</organism>
<evidence type="ECO:0000313" key="2">
    <source>
        <dbReference type="EMBL" id="PPJ50337.1"/>
    </source>
</evidence>
<evidence type="ECO:0000313" key="3">
    <source>
        <dbReference type="Proteomes" id="UP000237631"/>
    </source>
</evidence>
<dbReference type="PANTHER" id="PTHR14187">
    <property type="entry name" value="ALPHA KINASE/ELONGATION FACTOR 2 KINASE"/>
    <property type="match status" value="1"/>
</dbReference>
<dbReference type="SUPFAM" id="SSF53067">
    <property type="entry name" value="Actin-like ATPase domain"/>
    <property type="match status" value="1"/>
</dbReference>
<gene>
    <name evidence="2" type="ORF">CBER1_05919</name>
</gene>
<feature type="compositionally biased region" description="Polar residues" evidence="1">
    <location>
        <begin position="30"/>
        <end position="47"/>
    </location>
</feature>
<dbReference type="PANTHER" id="PTHR14187:SF5">
    <property type="entry name" value="HEAT SHOCK 70 KDA PROTEIN 12A"/>
    <property type="match status" value="1"/>
</dbReference>
<name>A0A2S6BS84_9PEZI</name>
<protein>
    <submittedName>
        <fullName evidence="2">Uncharacterized protein</fullName>
    </submittedName>
</protein>
<proteinExistence type="predicted"/>
<sequence>MAARSAYLGQDLLDSDDEEAGNQHTRPRRAQSQNCNVGTQPAQHETNGMSVGERRFVLALDFGTTFTGVAFASVEAKATNYPHSSKIEVVRNWGRSMGNMDKVPSVISYSFPGEPEWGSNISGDALTLINQKLELELPEKRVDELGLTKEMKQLMDRCVNPAVALVRAQIEAMGSYRGTEVKTVFLVGGFGASPYLQEELRSSFELMDVTVFHPPKDSLTAVVQGAVIHGIERPQGNRTVTMTSMTKTYGYVENSYNLRWFIRTGDLIMRGSPAIWETDDFWMIPPSSEHSSITFRLSRFDTGDDNINQRLPINWKKSWNDVEVAGIVKVPRGDLTRGPMAGSRQLRLFGPFMWRVTCNDTDLFAQLLLNGSVLGTCYKIATERKEYNKKPSGGPYDPAVVLNDVKRVQSQSATRRRTLKPPRPVRAVNRERLRRAEPEWSQYDNDNPLKNTASSQSVCRLRSLIREKYALDVEVWDKRDVQQAVRPYLMEKARRSGEILREILNIVSAWDERDFESAEWMLALQIKSTLLPASKHQFWEKSPPWTRESFDEDD</sequence>
<accession>A0A2S6BS84</accession>
<dbReference type="STRING" id="357750.A0A2S6BS84"/>
<dbReference type="Gene3D" id="3.30.420.40">
    <property type="match status" value="1"/>
</dbReference>
<keyword evidence="3" id="KW-1185">Reference proteome</keyword>
<comment type="caution">
    <text evidence="2">The sequence shown here is derived from an EMBL/GenBank/DDBJ whole genome shotgun (WGS) entry which is preliminary data.</text>
</comment>
<dbReference type="InterPro" id="IPR043129">
    <property type="entry name" value="ATPase_NBD"/>
</dbReference>
<reference evidence="3" key="1">
    <citation type="journal article" date="2017" name="bioRxiv">
        <title>Conservation of a gene cluster reveals novel cercosporin biosynthetic mechanisms and extends production to the genus Colletotrichum.</title>
        <authorList>
            <person name="de Jonge R."/>
            <person name="Ebert M.K."/>
            <person name="Huitt-Roehl C.R."/>
            <person name="Pal P."/>
            <person name="Suttle J.C."/>
            <person name="Spanner R.E."/>
            <person name="Neubauer J.D."/>
            <person name="Jurick W.M.II."/>
            <person name="Stott K.A."/>
            <person name="Secor G.A."/>
            <person name="Thomma B.P.H.J."/>
            <person name="Van de Peer Y."/>
            <person name="Townsend C.A."/>
            <person name="Bolton M.D."/>
        </authorList>
    </citation>
    <scope>NUCLEOTIDE SEQUENCE [LARGE SCALE GENOMIC DNA]</scope>
    <source>
        <strain evidence="3">CBS538.71</strain>
    </source>
</reference>
<dbReference type="AlphaFoldDB" id="A0A2S6BS84"/>
<dbReference type="Proteomes" id="UP000237631">
    <property type="component" value="Unassembled WGS sequence"/>
</dbReference>
<evidence type="ECO:0000256" key="1">
    <source>
        <dbReference type="SAM" id="MobiDB-lite"/>
    </source>
</evidence>
<feature type="region of interest" description="Disordered" evidence="1">
    <location>
        <begin position="1"/>
        <end position="47"/>
    </location>
</feature>
<dbReference type="OrthoDB" id="4127862at2759"/>